<dbReference type="Proteomes" id="UP001239994">
    <property type="component" value="Unassembled WGS sequence"/>
</dbReference>
<dbReference type="AlphaFoldDB" id="A0AAD8YZN1"/>
<reference evidence="2" key="1">
    <citation type="submission" date="2023-03" db="EMBL/GenBank/DDBJ databases">
        <title>Electrophorus voltai genome.</title>
        <authorList>
            <person name="Bian C."/>
        </authorList>
    </citation>
    <scope>NUCLEOTIDE SEQUENCE</scope>
    <source>
        <strain evidence="2">CB-2022</strain>
        <tissue evidence="2">Muscle</tissue>
    </source>
</reference>
<keyword evidence="3" id="KW-1185">Reference proteome</keyword>
<feature type="region of interest" description="Disordered" evidence="1">
    <location>
        <begin position="151"/>
        <end position="215"/>
    </location>
</feature>
<protein>
    <submittedName>
        <fullName evidence="2">Uncharacterized protein</fullName>
    </submittedName>
</protein>
<evidence type="ECO:0000313" key="2">
    <source>
        <dbReference type="EMBL" id="KAK1790257.1"/>
    </source>
</evidence>
<feature type="region of interest" description="Disordered" evidence="1">
    <location>
        <begin position="1"/>
        <end position="102"/>
    </location>
</feature>
<evidence type="ECO:0000313" key="3">
    <source>
        <dbReference type="Proteomes" id="UP001239994"/>
    </source>
</evidence>
<feature type="compositionally biased region" description="Basic residues" evidence="1">
    <location>
        <begin position="56"/>
        <end position="71"/>
    </location>
</feature>
<feature type="non-terminal residue" evidence="2">
    <location>
        <position position="1"/>
    </location>
</feature>
<gene>
    <name evidence="2" type="ORF">P4O66_014169</name>
</gene>
<accession>A0AAD8YZN1</accession>
<sequence>KSPAHPDSSSSSGEDHDAQGLVLVSEKPTDKGCLGRAVRKRKGKKGGKRPPTTRAARPRHPGLTPHFHHGGGGRWTILGGPPEYGPGSDSAQSYRPQPDSEGWYAESYDHYMEIQEGYVDYGEYGECSDVSLRSDVGFGYGEDPSMEVEELLYGDPSNGSDVESVDSESNEAPALQIPPKALPGRRRSSGTKRGDRARGHSSHYGVQPRNTHTGT</sequence>
<organism evidence="2 3">
    <name type="scientific">Electrophorus voltai</name>
    <dbReference type="NCBI Taxonomy" id="2609070"/>
    <lineage>
        <taxon>Eukaryota</taxon>
        <taxon>Metazoa</taxon>
        <taxon>Chordata</taxon>
        <taxon>Craniata</taxon>
        <taxon>Vertebrata</taxon>
        <taxon>Euteleostomi</taxon>
        <taxon>Actinopterygii</taxon>
        <taxon>Neopterygii</taxon>
        <taxon>Teleostei</taxon>
        <taxon>Ostariophysi</taxon>
        <taxon>Gymnotiformes</taxon>
        <taxon>Gymnotoidei</taxon>
        <taxon>Gymnotidae</taxon>
        <taxon>Electrophorus</taxon>
    </lineage>
</organism>
<feature type="compositionally biased region" description="Basic residues" evidence="1">
    <location>
        <begin position="37"/>
        <end position="48"/>
    </location>
</feature>
<comment type="caution">
    <text evidence="2">The sequence shown here is derived from an EMBL/GenBank/DDBJ whole genome shotgun (WGS) entry which is preliminary data.</text>
</comment>
<dbReference type="EMBL" id="JAROKS010000021">
    <property type="protein sequence ID" value="KAK1790257.1"/>
    <property type="molecule type" value="Genomic_DNA"/>
</dbReference>
<evidence type="ECO:0000256" key="1">
    <source>
        <dbReference type="SAM" id="MobiDB-lite"/>
    </source>
</evidence>
<name>A0AAD8YZN1_9TELE</name>
<proteinExistence type="predicted"/>